<proteinExistence type="predicted"/>
<dbReference type="AlphaFoldDB" id="A0A3N0DVX3"/>
<gene>
    <name evidence="1" type="ORF">EFL95_12525</name>
</gene>
<dbReference type="OrthoDB" id="3747467at2"/>
<dbReference type="EMBL" id="RJSG01000002">
    <property type="protein sequence ID" value="RNL79772.1"/>
    <property type="molecule type" value="Genomic_DNA"/>
</dbReference>
<name>A0A3N0DVX3_9ACTN</name>
<comment type="caution">
    <text evidence="1">The sequence shown here is derived from an EMBL/GenBank/DDBJ whole genome shotgun (WGS) entry which is preliminary data.</text>
</comment>
<accession>A0A3N0DVX3</accession>
<reference evidence="1 2" key="1">
    <citation type="submission" date="2018-11" db="EMBL/GenBank/DDBJ databases">
        <authorList>
            <person name="Li F."/>
        </authorList>
    </citation>
    <scope>NUCLEOTIDE SEQUENCE [LARGE SCALE GENOMIC DNA]</scope>
    <source>
        <strain evidence="1 2">KIS18-7</strain>
    </source>
</reference>
<sequence>MPIEESEFVSYQQWGLDFFAEAVSQSRILGAVNNIAGQPINFGPMGVGPGKIAKVKAYGEIGAATAHPVDGPQISYHVELPVSLTFEVDLQVETHVFHAELLVPLTLTARALDQVKIFITIDPPRASDIQVKVQAEGIRASIMQRVVNVEGELRRFVAKYVARETSKPHIEEARLIDVSAAIDRAWGSIAPKPSKTKVTDDFNEALEQEIRENEDTFLEM</sequence>
<dbReference type="RefSeq" id="WP_123234276.1">
    <property type="nucleotide sequence ID" value="NZ_RJSG01000002.1"/>
</dbReference>
<evidence type="ECO:0000313" key="1">
    <source>
        <dbReference type="EMBL" id="RNL79772.1"/>
    </source>
</evidence>
<organism evidence="1 2">
    <name type="scientific">Nocardioides marmorisolisilvae</name>
    <dbReference type="NCBI Taxonomy" id="1542737"/>
    <lineage>
        <taxon>Bacteria</taxon>
        <taxon>Bacillati</taxon>
        <taxon>Actinomycetota</taxon>
        <taxon>Actinomycetes</taxon>
        <taxon>Propionibacteriales</taxon>
        <taxon>Nocardioidaceae</taxon>
        <taxon>Nocardioides</taxon>
    </lineage>
</organism>
<evidence type="ECO:0000313" key="2">
    <source>
        <dbReference type="Proteomes" id="UP000277094"/>
    </source>
</evidence>
<dbReference type="Proteomes" id="UP000277094">
    <property type="component" value="Unassembled WGS sequence"/>
</dbReference>
<protein>
    <submittedName>
        <fullName evidence="1">Uncharacterized protein</fullName>
    </submittedName>
</protein>
<keyword evidence="2" id="KW-1185">Reference proteome</keyword>